<evidence type="ECO:0000256" key="3">
    <source>
        <dbReference type="ARBA" id="ARBA00011738"/>
    </source>
</evidence>
<keyword evidence="8 12" id="KW-0862">Zinc</keyword>
<dbReference type="GO" id="GO:0003700">
    <property type="term" value="F:DNA-binding transcription factor activity"/>
    <property type="evidence" value="ECO:0007669"/>
    <property type="project" value="InterPro"/>
</dbReference>
<dbReference type="CDD" id="cd07153">
    <property type="entry name" value="Fur_like"/>
    <property type="match status" value="1"/>
</dbReference>
<evidence type="ECO:0000256" key="2">
    <source>
        <dbReference type="ARBA" id="ARBA00007957"/>
    </source>
</evidence>
<dbReference type="PANTHER" id="PTHR33202:SF2">
    <property type="entry name" value="FERRIC UPTAKE REGULATION PROTEIN"/>
    <property type="match status" value="1"/>
</dbReference>
<evidence type="ECO:0000313" key="14">
    <source>
        <dbReference type="Proteomes" id="UP000236735"/>
    </source>
</evidence>
<dbReference type="Gene3D" id="1.10.10.10">
    <property type="entry name" value="Winged helix-like DNA-binding domain superfamily/Winged helix DNA-binding domain"/>
    <property type="match status" value="1"/>
</dbReference>
<dbReference type="GO" id="GO:0045892">
    <property type="term" value="P:negative regulation of DNA-templated transcription"/>
    <property type="evidence" value="ECO:0007669"/>
    <property type="project" value="TreeGrafter"/>
</dbReference>
<evidence type="ECO:0000256" key="4">
    <source>
        <dbReference type="ARBA" id="ARBA00020910"/>
    </source>
</evidence>
<dbReference type="InterPro" id="IPR002481">
    <property type="entry name" value="FUR"/>
</dbReference>
<keyword evidence="10" id="KW-0238">DNA-binding</keyword>
<comment type="similarity">
    <text evidence="2">Belongs to the Fur family.</text>
</comment>
<dbReference type="SUPFAM" id="SSF46785">
    <property type="entry name" value="Winged helix' DNA-binding domain"/>
    <property type="match status" value="1"/>
</dbReference>
<keyword evidence="6" id="KW-0678">Repressor</keyword>
<feature type="binding site" evidence="12">
    <location>
        <position position="114"/>
    </location>
    <ligand>
        <name>Zn(2+)</name>
        <dbReference type="ChEBI" id="CHEBI:29105"/>
    </ligand>
</feature>
<evidence type="ECO:0000256" key="11">
    <source>
        <dbReference type="ARBA" id="ARBA00023163"/>
    </source>
</evidence>
<dbReference type="GO" id="GO:0005829">
    <property type="term" value="C:cytosol"/>
    <property type="evidence" value="ECO:0007669"/>
    <property type="project" value="TreeGrafter"/>
</dbReference>
<feature type="binding site" evidence="12">
    <location>
        <position position="153"/>
    </location>
    <ligand>
        <name>Zn(2+)</name>
        <dbReference type="ChEBI" id="CHEBI:29105"/>
    </ligand>
</feature>
<dbReference type="AlphaFoldDB" id="A0A1H5TZG4"/>
<reference evidence="13 14" key="1">
    <citation type="submission" date="2016-10" db="EMBL/GenBank/DDBJ databases">
        <authorList>
            <person name="de Groot N.N."/>
        </authorList>
    </citation>
    <scope>NUCLEOTIDE SEQUENCE [LARGE SCALE GENOMIC DNA]</scope>
    <source>
        <strain evidence="13 14">AR32</strain>
    </source>
</reference>
<dbReference type="EMBL" id="FNUV01000003">
    <property type="protein sequence ID" value="SEF68252.1"/>
    <property type="molecule type" value="Genomic_DNA"/>
</dbReference>
<feature type="binding site" evidence="12">
    <location>
        <position position="156"/>
    </location>
    <ligand>
        <name>Zn(2+)</name>
        <dbReference type="ChEBI" id="CHEBI:29105"/>
    </ligand>
</feature>
<dbReference type="GO" id="GO:0008270">
    <property type="term" value="F:zinc ion binding"/>
    <property type="evidence" value="ECO:0007669"/>
    <property type="project" value="TreeGrafter"/>
</dbReference>
<dbReference type="Proteomes" id="UP000236735">
    <property type="component" value="Unassembled WGS sequence"/>
</dbReference>
<evidence type="ECO:0000256" key="1">
    <source>
        <dbReference type="ARBA" id="ARBA00004496"/>
    </source>
</evidence>
<keyword evidence="7 12" id="KW-0479">Metal-binding</keyword>
<protein>
    <recommendedName>
        <fullName evidence="4">Ferric uptake regulation protein</fullName>
    </recommendedName>
</protein>
<keyword evidence="5" id="KW-0963">Cytoplasm</keyword>
<dbReference type="Pfam" id="PF01475">
    <property type="entry name" value="FUR"/>
    <property type="match status" value="1"/>
</dbReference>
<evidence type="ECO:0000256" key="7">
    <source>
        <dbReference type="ARBA" id="ARBA00022723"/>
    </source>
</evidence>
<comment type="cofactor">
    <cofactor evidence="12">
        <name>Zn(2+)</name>
        <dbReference type="ChEBI" id="CHEBI:29105"/>
    </cofactor>
    <text evidence="12">Binds 1 zinc ion per subunit.</text>
</comment>
<keyword evidence="11" id="KW-0804">Transcription</keyword>
<evidence type="ECO:0000256" key="10">
    <source>
        <dbReference type="ARBA" id="ARBA00023125"/>
    </source>
</evidence>
<comment type="subunit">
    <text evidence="3">Homodimer.</text>
</comment>
<keyword evidence="9" id="KW-0805">Transcription regulation</keyword>
<dbReference type="InterPro" id="IPR036388">
    <property type="entry name" value="WH-like_DNA-bd_sf"/>
</dbReference>
<evidence type="ECO:0000256" key="12">
    <source>
        <dbReference type="PIRSR" id="PIRSR602481-1"/>
    </source>
</evidence>
<dbReference type="Gene3D" id="3.30.1490.190">
    <property type="match status" value="1"/>
</dbReference>
<gene>
    <name evidence="13" type="ORF">SAMN05216354_1153</name>
</gene>
<feature type="binding site" evidence="12">
    <location>
        <position position="117"/>
    </location>
    <ligand>
        <name>Zn(2+)</name>
        <dbReference type="ChEBI" id="CHEBI:29105"/>
    </ligand>
</feature>
<sequence>MCGFQGNQMAIKGNRDNVIAAVERILDNYLEMNHHRKTSERYKILRTIYGINGHFTIEELNDYLQESNFPVSRATLYNTLNLFLELRLVTRHRFQGTTKYEACYDNSSHCHQICTMCGNVTEVKSQEIIRAVDSMHLKRFRKDGFTLYVYGVCSSCQSKMKKRAKLEKLEKQEHLKQNKK</sequence>
<evidence type="ECO:0000313" key="13">
    <source>
        <dbReference type="EMBL" id="SEF68252.1"/>
    </source>
</evidence>
<evidence type="ECO:0000256" key="5">
    <source>
        <dbReference type="ARBA" id="ARBA00022490"/>
    </source>
</evidence>
<dbReference type="InterPro" id="IPR043135">
    <property type="entry name" value="Fur_C"/>
</dbReference>
<evidence type="ECO:0000256" key="8">
    <source>
        <dbReference type="ARBA" id="ARBA00022833"/>
    </source>
</evidence>
<organism evidence="13 14">
    <name type="scientific">Xylanibacter ruminicola</name>
    <name type="common">Prevotella ruminicola</name>
    <dbReference type="NCBI Taxonomy" id="839"/>
    <lineage>
        <taxon>Bacteria</taxon>
        <taxon>Pseudomonadati</taxon>
        <taxon>Bacteroidota</taxon>
        <taxon>Bacteroidia</taxon>
        <taxon>Bacteroidales</taxon>
        <taxon>Prevotellaceae</taxon>
        <taxon>Xylanibacter</taxon>
    </lineage>
</organism>
<dbReference type="InterPro" id="IPR036390">
    <property type="entry name" value="WH_DNA-bd_sf"/>
</dbReference>
<dbReference type="GO" id="GO:0000976">
    <property type="term" value="F:transcription cis-regulatory region binding"/>
    <property type="evidence" value="ECO:0007669"/>
    <property type="project" value="TreeGrafter"/>
</dbReference>
<name>A0A1H5TZG4_XYLRU</name>
<dbReference type="PANTHER" id="PTHR33202">
    <property type="entry name" value="ZINC UPTAKE REGULATION PROTEIN"/>
    <property type="match status" value="1"/>
</dbReference>
<evidence type="ECO:0000256" key="6">
    <source>
        <dbReference type="ARBA" id="ARBA00022491"/>
    </source>
</evidence>
<dbReference type="GO" id="GO:1900376">
    <property type="term" value="P:regulation of secondary metabolite biosynthetic process"/>
    <property type="evidence" value="ECO:0007669"/>
    <property type="project" value="TreeGrafter"/>
</dbReference>
<comment type="subcellular location">
    <subcellularLocation>
        <location evidence="1">Cytoplasm</location>
    </subcellularLocation>
</comment>
<accession>A0A1H5TZG4</accession>
<evidence type="ECO:0000256" key="9">
    <source>
        <dbReference type="ARBA" id="ARBA00023015"/>
    </source>
</evidence>
<proteinExistence type="inferred from homology"/>